<feature type="compositionally biased region" description="Polar residues" evidence="1">
    <location>
        <begin position="109"/>
        <end position="118"/>
    </location>
</feature>
<dbReference type="AlphaFoldDB" id="A0A3R7JQL7"/>
<organism evidence="2 3">
    <name type="scientific">Clonorchis sinensis</name>
    <name type="common">Chinese liver fluke</name>
    <dbReference type="NCBI Taxonomy" id="79923"/>
    <lineage>
        <taxon>Eukaryota</taxon>
        <taxon>Metazoa</taxon>
        <taxon>Spiralia</taxon>
        <taxon>Lophotrochozoa</taxon>
        <taxon>Platyhelminthes</taxon>
        <taxon>Trematoda</taxon>
        <taxon>Digenea</taxon>
        <taxon>Opisthorchiida</taxon>
        <taxon>Opisthorchiata</taxon>
        <taxon>Opisthorchiidae</taxon>
        <taxon>Clonorchis</taxon>
    </lineage>
</organism>
<accession>A0A3R7JQL7</accession>
<reference evidence="2 3" key="1">
    <citation type="journal article" date="2018" name="Biotechnol. Adv.">
        <title>Improved genomic resources and new bioinformatic workflow for the carcinogenic parasite Clonorchis sinensis: Biotechnological implications.</title>
        <authorList>
            <person name="Wang D."/>
            <person name="Korhonen P.K."/>
            <person name="Gasser R.B."/>
            <person name="Young N.D."/>
        </authorList>
    </citation>
    <scope>NUCLEOTIDE SEQUENCE [LARGE SCALE GENOMIC DNA]</scope>
    <source>
        <strain evidence="2">Cs-k2</strain>
    </source>
</reference>
<gene>
    <name evidence="2" type="ORF">CSKR_105796</name>
</gene>
<evidence type="ECO:0000313" key="2">
    <source>
        <dbReference type="EMBL" id="KAG5445311.1"/>
    </source>
</evidence>
<keyword evidence="3" id="KW-1185">Reference proteome</keyword>
<evidence type="ECO:0000313" key="3">
    <source>
        <dbReference type="Proteomes" id="UP000286415"/>
    </source>
</evidence>
<dbReference type="InParanoid" id="A0A3R7JQL7"/>
<sequence>MPDLLICSLTSSISLQLELRQLPRYVKLSATPSASPWIEHDLTLCGCKVHTKGRDDFDQLIQKHLRLLFEEQKNIVCIFQIDKFFCQRLFEHRGFGDLPARQLTDRKVGSSNPNSRSRQFPCRLGQPGSNTAPVPPSVGMTARDRKGTTAERFFDGFGHRLLKILRQPTTGFALLGAHQQLEHEAAWCSTFSCLETSQTGDLAGFQVRGSKPTSASRLPLSRLGQPGSTQALMLPLCGMRARHRKERLLFVSMRGLPRCPELDMRTIRANWQYPTLVLPSGSMVSMRRKGVTAERFRGTPIFRRHWARPTIRHLDCSCLGLGRLTLSHPSCFLRVSCQVDTEGMFRLNDCVFLD</sequence>
<protein>
    <submittedName>
        <fullName evidence="2">Uncharacterized protein</fullName>
    </submittedName>
</protein>
<dbReference type="Proteomes" id="UP000286415">
    <property type="component" value="Unassembled WGS sequence"/>
</dbReference>
<proteinExistence type="predicted"/>
<evidence type="ECO:0000256" key="1">
    <source>
        <dbReference type="SAM" id="MobiDB-lite"/>
    </source>
</evidence>
<feature type="region of interest" description="Disordered" evidence="1">
    <location>
        <begin position="104"/>
        <end position="143"/>
    </location>
</feature>
<reference evidence="2 3" key="2">
    <citation type="journal article" date="2021" name="Genomics">
        <title>High-quality reference genome for Clonorchis sinensis.</title>
        <authorList>
            <person name="Young N.D."/>
            <person name="Stroehlein A.J."/>
            <person name="Kinkar L."/>
            <person name="Wang T."/>
            <person name="Sohn W.M."/>
            <person name="Chang B.C.H."/>
            <person name="Kaur P."/>
            <person name="Weisz D."/>
            <person name="Dudchenko O."/>
            <person name="Aiden E.L."/>
            <person name="Korhonen P.K."/>
            <person name="Gasser R.B."/>
        </authorList>
    </citation>
    <scope>NUCLEOTIDE SEQUENCE [LARGE SCALE GENOMIC DNA]</scope>
    <source>
        <strain evidence="2">Cs-k2</strain>
    </source>
</reference>
<name>A0A3R7JQL7_CLOSI</name>
<dbReference type="EMBL" id="NIRI02000056">
    <property type="protein sequence ID" value="KAG5445311.1"/>
    <property type="molecule type" value="Genomic_DNA"/>
</dbReference>
<comment type="caution">
    <text evidence="2">The sequence shown here is derived from an EMBL/GenBank/DDBJ whole genome shotgun (WGS) entry which is preliminary data.</text>
</comment>